<comment type="caution">
    <text evidence="2">The sequence shown here is derived from an EMBL/GenBank/DDBJ whole genome shotgun (WGS) entry which is preliminary data.</text>
</comment>
<protein>
    <submittedName>
        <fullName evidence="2">Uncharacterized protein</fullName>
    </submittedName>
</protein>
<dbReference type="EMBL" id="CAJNOM010000011">
    <property type="protein sequence ID" value="CAF0782886.1"/>
    <property type="molecule type" value="Genomic_DNA"/>
</dbReference>
<keyword evidence="3" id="KW-1185">Reference proteome</keyword>
<evidence type="ECO:0000313" key="3">
    <source>
        <dbReference type="Proteomes" id="UP000663832"/>
    </source>
</evidence>
<evidence type="ECO:0000313" key="2">
    <source>
        <dbReference type="EMBL" id="CAF0782886.1"/>
    </source>
</evidence>
<sequence>MSVKRSIGVNTTSSSGPMSNKRMNEPTIDPSNVLYNDTRNYQIIFTNDSRFFDTSLHLFKSYRKLGYIELDNKKSTKSLNSSSSNTVKSHTNGTTSRWRPKPVGFSSNDLNGKPNGTINSPSLRHYDYAASYRSESGISKLMTSKIKRENSPFVVSSQRPPMPSSNYSNMNDDDSDDPDIIVTRL</sequence>
<feature type="compositionally biased region" description="Polar residues" evidence="1">
    <location>
        <begin position="105"/>
        <end position="122"/>
    </location>
</feature>
<dbReference type="Proteomes" id="UP000663832">
    <property type="component" value="Unassembled WGS sequence"/>
</dbReference>
<accession>A0A813RLX4</accession>
<organism evidence="2 3">
    <name type="scientific">Adineta steineri</name>
    <dbReference type="NCBI Taxonomy" id="433720"/>
    <lineage>
        <taxon>Eukaryota</taxon>
        <taxon>Metazoa</taxon>
        <taxon>Spiralia</taxon>
        <taxon>Gnathifera</taxon>
        <taxon>Rotifera</taxon>
        <taxon>Eurotatoria</taxon>
        <taxon>Bdelloidea</taxon>
        <taxon>Adinetida</taxon>
        <taxon>Adinetidae</taxon>
        <taxon>Adineta</taxon>
    </lineage>
</organism>
<feature type="region of interest" description="Disordered" evidence="1">
    <location>
        <begin position="75"/>
        <end position="122"/>
    </location>
</feature>
<gene>
    <name evidence="2" type="ORF">QVE165_LOCUS3262</name>
</gene>
<proteinExistence type="predicted"/>
<feature type="compositionally biased region" description="Polar residues" evidence="1">
    <location>
        <begin position="8"/>
        <end position="18"/>
    </location>
</feature>
<feature type="region of interest" description="Disordered" evidence="1">
    <location>
        <begin position="149"/>
        <end position="185"/>
    </location>
</feature>
<feature type="compositionally biased region" description="Low complexity" evidence="1">
    <location>
        <begin position="77"/>
        <end position="92"/>
    </location>
</feature>
<dbReference type="OrthoDB" id="10057333at2759"/>
<name>A0A813RLX4_9BILA</name>
<dbReference type="AlphaFoldDB" id="A0A813RLX4"/>
<feature type="region of interest" description="Disordered" evidence="1">
    <location>
        <begin position="1"/>
        <end position="31"/>
    </location>
</feature>
<reference evidence="2" key="1">
    <citation type="submission" date="2021-02" db="EMBL/GenBank/DDBJ databases">
        <authorList>
            <person name="Nowell W R."/>
        </authorList>
    </citation>
    <scope>NUCLEOTIDE SEQUENCE</scope>
</reference>
<evidence type="ECO:0000256" key="1">
    <source>
        <dbReference type="SAM" id="MobiDB-lite"/>
    </source>
</evidence>